<feature type="compositionally biased region" description="Polar residues" evidence="1">
    <location>
        <begin position="80"/>
        <end position="100"/>
    </location>
</feature>
<feature type="compositionally biased region" description="Polar residues" evidence="1">
    <location>
        <begin position="183"/>
        <end position="197"/>
    </location>
</feature>
<feature type="region of interest" description="Disordered" evidence="1">
    <location>
        <begin position="72"/>
        <end position="197"/>
    </location>
</feature>
<dbReference type="Proteomes" id="UP000218231">
    <property type="component" value="Unassembled WGS sequence"/>
</dbReference>
<evidence type="ECO:0000313" key="3">
    <source>
        <dbReference type="Proteomes" id="UP000218231"/>
    </source>
</evidence>
<comment type="caution">
    <text evidence="2">The sequence shown here is derived from an EMBL/GenBank/DDBJ whole genome shotgun (WGS) entry which is preliminary data.</text>
</comment>
<accession>A0A2A2LVB2</accession>
<sequence length="197" mass="22285">MLRLTDREKTELIRVEKERRRTARLKQVRQQSEANARTIVRTVQFVKREVLQKIANDVTEELRETVASRVSIETSRRSLSRASSEFGSTGSVVRSSSQASRPPLGESDHSNHANLPPASTNTNTKCRRRSVSESDLAKAAHRNKEALGRLRRIREEQHRKRQEAIDRKRLAATAATRIMRSAANPSAPRTNRSGHSS</sequence>
<reference evidence="2 3" key="1">
    <citation type="journal article" date="2017" name="Curr. Biol.">
        <title>Genome architecture and evolution of a unichromosomal asexual nematode.</title>
        <authorList>
            <person name="Fradin H."/>
            <person name="Zegar C."/>
            <person name="Gutwein M."/>
            <person name="Lucas J."/>
            <person name="Kovtun M."/>
            <person name="Corcoran D."/>
            <person name="Baugh L.R."/>
            <person name="Kiontke K."/>
            <person name="Gunsalus K."/>
            <person name="Fitch D.H."/>
            <person name="Piano F."/>
        </authorList>
    </citation>
    <scope>NUCLEOTIDE SEQUENCE [LARGE SCALE GENOMIC DNA]</scope>
    <source>
        <strain evidence="2">PF1309</strain>
    </source>
</reference>
<feature type="compositionally biased region" description="Basic and acidic residues" evidence="1">
    <location>
        <begin position="130"/>
        <end position="169"/>
    </location>
</feature>
<dbReference type="AlphaFoldDB" id="A0A2A2LVB2"/>
<gene>
    <name evidence="2" type="ORF">WR25_13327</name>
</gene>
<proteinExistence type="predicted"/>
<dbReference type="EMBL" id="LIAE01006399">
    <property type="protein sequence ID" value="PAV90123.1"/>
    <property type="molecule type" value="Genomic_DNA"/>
</dbReference>
<organism evidence="2 3">
    <name type="scientific">Diploscapter pachys</name>
    <dbReference type="NCBI Taxonomy" id="2018661"/>
    <lineage>
        <taxon>Eukaryota</taxon>
        <taxon>Metazoa</taxon>
        <taxon>Ecdysozoa</taxon>
        <taxon>Nematoda</taxon>
        <taxon>Chromadorea</taxon>
        <taxon>Rhabditida</taxon>
        <taxon>Rhabditina</taxon>
        <taxon>Rhabditomorpha</taxon>
        <taxon>Rhabditoidea</taxon>
        <taxon>Rhabditidae</taxon>
        <taxon>Diploscapter</taxon>
    </lineage>
</organism>
<evidence type="ECO:0000313" key="2">
    <source>
        <dbReference type="EMBL" id="PAV90123.1"/>
    </source>
</evidence>
<evidence type="ECO:0000256" key="1">
    <source>
        <dbReference type="SAM" id="MobiDB-lite"/>
    </source>
</evidence>
<protein>
    <submittedName>
        <fullName evidence="2">Uncharacterized protein</fullName>
    </submittedName>
</protein>
<name>A0A2A2LVB2_9BILA</name>
<keyword evidence="3" id="KW-1185">Reference proteome</keyword>